<keyword evidence="3" id="KW-1185">Reference proteome</keyword>
<gene>
    <name evidence="2" type="ORF">SAMN04488516_10242</name>
</gene>
<evidence type="ECO:0000259" key="1">
    <source>
        <dbReference type="Pfam" id="PF14238"/>
    </source>
</evidence>
<dbReference type="InterPro" id="IPR025641">
    <property type="entry name" value="DUF4340"/>
</dbReference>
<evidence type="ECO:0000313" key="2">
    <source>
        <dbReference type="EMBL" id="SDN40792.1"/>
    </source>
</evidence>
<evidence type="ECO:0000313" key="3">
    <source>
        <dbReference type="Proteomes" id="UP000199602"/>
    </source>
</evidence>
<dbReference type="STRING" id="206665.SAMN04488516_10242"/>
<name>A0A1H0B5E0_9BACT</name>
<dbReference type="RefSeq" id="WP_092062993.1">
    <property type="nucleotide sequence ID" value="NZ_FNIN01000002.1"/>
</dbReference>
<organism evidence="2 3">
    <name type="scientific">Desulfonauticus submarinus</name>
    <dbReference type="NCBI Taxonomy" id="206665"/>
    <lineage>
        <taxon>Bacteria</taxon>
        <taxon>Pseudomonadati</taxon>
        <taxon>Thermodesulfobacteriota</taxon>
        <taxon>Desulfovibrionia</taxon>
        <taxon>Desulfovibrionales</taxon>
        <taxon>Desulfonauticaceae</taxon>
        <taxon>Desulfonauticus</taxon>
    </lineage>
</organism>
<dbReference type="EMBL" id="FNIN01000002">
    <property type="protein sequence ID" value="SDN40792.1"/>
    <property type="molecule type" value="Genomic_DNA"/>
</dbReference>
<sequence length="421" mass="49945">MKRIWILCIVAVLVWIGVYWGDKATKKEQLQWPNFSKQRIDQIVFPNFSLLKKENKWWVKKADKLFPANSSEIEALFRFLTQNRLKRIVGTISTKEWTNFGLKETQKIVIKGDKFNFSLIYGDENPTKDGIYALTSLFPNKLILLPWEYKTKFKGQPKEFYQLHLFSFQDEDILRLKKFENKSLKWEIKRIGSSSFVFANPPSLKRYKVSVSEATSLFFNLASLQGTDFVVDPDKPKLLFTLEYTLKDYSKGKLYILKSGQTFLAKCPQKTWYYILDQSRVDSLNKDAFLLRDRHFLSLDEDNVNRVEIYTPTKDISIYRKEKSWYELSSNKEFYGLNLILWELKDLEYTKISHKREVVKGTKKLVLILKDAKNKELLQVSFWPSKEAKDRFWVKVRGRDDIYLVETDLVQEVQNRLKDKF</sequence>
<feature type="domain" description="DUF4340" evidence="1">
    <location>
        <begin position="58"/>
        <end position="237"/>
    </location>
</feature>
<reference evidence="2 3" key="1">
    <citation type="submission" date="2016-10" db="EMBL/GenBank/DDBJ databases">
        <authorList>
            <person name="de Groot N.N."/>
        </authorList>
    </citation>
    <scope>NUCLEOTIDE SEQUENCE [LARGE SCALE GENOMIC DNA]</scope>
    <source>
        <strain evidence="2 3">DSM 15269</strain>
    </source>
</reference>
<protein>
    <recommendedName>
        <fullName evidence="1">DUF4340 domain-containing protein</fullName>
    </recommendedName>
</protein>
<dbReference type="Proteomes" id="UP000199602">
    <property type="component" value="Unassembled WGS sequence"/>
</dbReference>
<dbReference type="Pfam" id="PF14238">
    <property type="entry name" value="DUF4340"/>
    <property type="match status" value="1"/>
</dbReference>
<accession>A0A1H0B5E0</accession>
<proteinExistence type="predicted"/>
<dbReference type="AlphaFoldDB" id="A0A1H0B5E0"/>